<evidence type="ECO:0000256" key="2">
    <source>
        <dbReference type="ARBA" id="ARBA00004752"/>
    </source>
</evidence>
<dbReference type="InterPro" id="IPR013221">
    <property type="entry name" value="Mur_ligase_cen"/>
</dbReference>
<dbReference type="SUPFAM" id="SSF51984">
    <property type="entry name" value="MurCD N-terminal domain"/>
    <property type="match status" value="1"/>
</dbReference>
<dbReference type="InterPro" id="IPR050061">
    <property type="entry name" value="MurCDEF_pg_biosynth"/>
</dbReference>
<keyword evidence="19" id="KW-1185">Reference proteome</keyword>
<organism evidence="18 19">
    <name type="scientific">Candidatus Doriopsillibacter californiensis</name>
    <dbReference type="NCBI Taxonomy" id="2970740"/>
    <lineage>
        <taxon>Bacteria</taxon>
        <taxon>Pseudomonadati</taxon>
        <taxon>Pseudomonadota</taxon>
        <taxon>Gammaproteobacteria</taxon>
        <taxon>Candidatus Tethybacterales</taxon>
        <taxon>Candidatus Persebacteraceae</taxon>
        <taxon>Candidatus Doriopsillibacter</taxon>
    </lineage>
</organism>
<evidence type="ECO:0000259" key="17">
    <source>
        <dbReference type="Pfam" id="PF08245"/>
    </source>
</evidence>
<dbReference type="GO" id="GO:0008763">
    <property type="term" value="F:UDP-N-acetylmuramate-L-alanine ligase activity"/>
    <property type="evidence" value="ECO:0007669"/>
    <property type="project" value="UniProtKB-EC"/>
</dbReference>
<evidence type="ECO:0000259" key="15">
    <source>
        <dbReference type="Pfam" id="PF01225"/>
    </source>
</evidence>
<evidence type="ECO:0000256" key="3">
    <source>
        <dbReference type="ARBA" id="ARBA00012211"/>
    </source>
</evidence>
<keyword evidence="11 14" id="KW-0131">Cell cycle</keyword>
<evidence type="ECO:0000256" key="9">
    <source>
        <dbReference type="ARBA" id="ARBA00022960"/>
    </source>
</evidence>
<dbReference type="InterPro" id="IPR036615">
    <property type="entry name" value="Mur_ligase_C_dom_sf"/>
</dbReference>
<dbReference type="EMBL" id="JANQAO010000001">
    <property type="protein sequence ID" value="MDM5147270.1"/>
    <property type="molecule type" value="Genomic_DNA"/>
</dbReference>
<evidence type="ECO:0000259" key="16">
    <source>
        <dbReference type="Pfam" id="PF02875"/>
    </source>
</evidence>
<dbReference type="InterPro" id="IPR005758">
    <property type="entry name" value="UDP-N-AcMur_Ala_ligase_MurC"/>
</dbReference>
<dbReference type="Gene3D" id="3.90.190.20">
    <property type="entry name" value="Mur ligase, C-terminal domain"/>
    <property type="match status" value="1"/>
</dbReference>
<dbReference type="Proteomes" id="UP001168167">
    <property type="component" value="Unassembled WGS sequence"/>
</dbReference>
<comment type="caution">
    <text evidence="18">The sequence shown here is derived from an EMBL/GenBank/DDBJ whole genome shotgun (WGS) entry which is preliminary data.</text>
</comment>
<evidence type="ECO:0000256" key="7">
    <source>
        <dbReference type="ARBA" id="ARBA00022741"/>
    </source>
</evidence>
<comment type="catalytic activity">
    <reaction evidence="13 14">
        <text>UDP-N-acetyl-alpha-D-muramate + L-alanine + ATP = UDP-N-acetyl-alpha-D-muramoyl-L-alanine + ADP + phosphate + H(+)</text>
        <dbReference type="Rhea" id="RHEA:23372"/>
        <dbReference type="ChEBI" id="CHEBI:15378"/>
        <dbReference type="ChEBI" id="CHEBI:30616"/>
        <dbReference type="ChEBI" id="CHEBI:43474"/>
        <dbReference type="ChEBI" id="CHEBI:57972"/>
        <dbReference type="ChEBI" id="CHEBI:70757"/>
        <dbReference type="ChEBI" id="CHEBI:83898"/>
        <dbReference type="ChEBI" id="CHEBI:456216"/>
        <dbReference type="EC" id="6.3.2.8"/>
    </reaction>
</comment>
<dbReference type="HAMAP" id="MF_00046">
    <property type="entry name" value="MurC"/>
    <property type="match status" value="1"/>
</dbReference>
<dbReference type="PANTHER" id="PTHR43445">
    <property type="entry name" value="UDP-N-ACETYLMURAMATE--L-ALANINE LIGASE-RELATED"/>
    <property type="match status" value="1"/>
</dbReference>
<comment type="subcellular location">
    <subcellularLocation>
        <location evidence="1 14">Cytoplasm</location>
    </subcellularLocation>
</comment>
<evidence type="ECO:0000256" key="1">
    <source>
        <dbReference type="ARBA" id="ARBA00004496"/>
    </source>
</evidence>
<protein>
    <recommendedName>
        <fullName evidence="3 14">UDP-N-acetylmuramate--L-alanine ligase</fullName>
        <ecNumber evidence="3 14">6.3.2.8</ecNumber>
    </recommendedName>
    <alternativeName>
        <fullName evidence="14">UDP-N-acetylmuramoyl-L-alanine synthetase</fullName>
    </alternativeName>
</protein>
<evidence type="ECO:0000256" key="13">
    <source>
        <dbReference type="ARBA" id="ARBA00047833"/>
    </source>
</evidence>
<keyword evidence="12 14" id="KW-0961">Cell wall biogenesis/degradation</keyword>
<dbReference type="Pfam" id="PF08245">
    <property type="entry name" value="Mur_ligase_M"/>
    <property type="match status" value="1"/>
</dbReference>
<dbReference type="InterPro" id="IPR004101">
    <property type="entry name" value="Mur_ligase_C"/>
</dbReference>
<name>A0ABT7QLG9_9GAMM</name>
<evidence type="ECO:0000256" key="12">
    <source>
        <dbReference type="ARBA" id="ARBA00023316"/>
    </source>
</evidence>
<reference evidence="18" key="2">
    <citation type="journal article" date="2023" name="Microbiome">
        <title>Synthase-selected sorting approach identifies a beta-lactone synthase in a nudibranch symbiotic bacterium.</title>
        <authorList>
            <person name="Dzunkova M."/>
            <person name="La Clair J.J."/>
            <person name="Tyml T."/>
            <person name="Doud D."/>
            <person name="Schulz F."/>
            <person name="Piquer-Esteban S."/>
            <person name="Porcel Sanchis D."/>
            <person name="Osborn A."/>
            <person name="Robinson D."/>
            <person name="Louie K.B."/>
            <person name="Bowen B.P."/>
            <person name="Bowers R.M."/>
            <person name="Lee J."/>
            <person name="Arnau V."/>
            <person name="Diaz-Villanueva W."/>
            <person name="Stepanauskas R."/>
            <person name="Gosliner T."/>
            <person name="Date S.V."/>
            <person name="Northen T.R."/>
            <person name="Cheng J.F."/>
            <person name="Burkart M.D."/>
            <person name="Woyke T."/>
        </authorList>
    </citation>
    <scope>NUCLEOTIDE SEQUENCE</scope>
    <source>
        <strain evidence="18">Df01</strain>
    </source>
</reference>
<evidence type="ECO:0000256" key="4">
    <source>
        <dbReference type="ARBA" id="ARBA00022490"/>
    </source>
</evidence>
<sequence>MRHKIRHIHFVGIGGAGMCGLAEVMQSLGYAVSGSDTREQPSLVRLRAAGVTVFVGHAASHADNADCVVYSGAVPTDNPERIAAAARGVPVIPRAQMLGEVLRFKPGIAVAGTHGKTTVSSMLAAILTADGRAPTCIIGGLLQGNDNAHIGGGEFTVVEADESDASFLHLQPVAAVITNIDNDHLPAFGGDMAELQKAFAGFVANLPFYGAAIICIDSPPAATLAAELSAVRVTTYGFAETADVRVIDVRTINASTHFTLNLPEGTQSIELRVAGRHNAQNAAGACAAARELGVEAPAMAAGLHNFSGVGRRLETHGALTINSGTALLIDDYAHHPTEITATLETLRDAYPGRRILLAFQPHRYTRTRDVFTALVDSLSLADVVVLLDVYPAGEKPIAGADSAALTKVLQTRGTMVHPVPDLSAAQKIVHRYAKDNDVVMTMGAGNVGALPKLLLEAS</sequence>
<proteinExistence type="inferred from homology"/>
<keyword evidence="9 14" id="KW-0133">Cell shape</keyword>
<dbReference type="Gene3D" id="3.40.1190.10">
    <property type="entry name" value="Mur-like, catalytic domain"/>
    <property type="match status" value="1"/>
</dbReference>
<evidence type="ECO:0000256" key="8">
    <source>
        <dbReference type="ARBA" id="ARBA00022840"/>
    </source>
</evidence>
<evidence type="ECO:0000256" key="14">
    <source>
        <dbReference type="HAMAP-Rule" id="MF_00046"/>
    </source>
</evidence>
<dbReference type="PANTHER" id="PTHR43445:SF3">
    <property type="entry name" value="UDP-N-ACETYLMURAMATE--L-ALANINE LIGASE"/>
    <property type="match status" value="1"/>
</dbReference>
<dbReference type="Gene3D" id="3.40.50.720">
    <property type="entry name" value="NAD(P)-binding Rossmann-like Domain"/>
    <property type="match status" value="1"/>
</dbReference>
<comment type="function">
    <text evidence="14">Cell wall formation.</text>
</comment>
<dbReference type="SUPFAM" id="SSF53623">
    <property type="entry name" value="MurD-like peptide ligases, catalytic domain"/>
    <property type="match status" value="1"/>
</dbReference>
<comment type="similarity">
    <text evidence="14">Belongs to the MurCDEF family.</text>
</comment>
<evidence type="ECO:0000256" key="5">
    <source>
        <dbReference type="ARBA" id="ARBA00022598"/>
    </source>
</evidence>
<keyword evidence="6 14" id="KW-0132">Cell division</keyword>
<comment type="pathway">
    <text evidence="2 14">Cell wall biogenesis; peptidoglycan biosynthesis.</text>
</comment>
<dbReference type="NCBIfam" id="TIGR01082">
    <property type="entry name" value="murC"/>
    <property type="match status" value="1"/>
</dbReference>
<dbReference type="InterPro" id="IPR000713">
    <property type="entry name" value="Mur_ligase_N"/>
</dbReference>
<feature type="domain" description="Mur ligase C-terminal" evidence="16">
    <location>
        <begin position="312"/>
        <end position="445"/>
    </location>
</feature>
<keyword evidence="8 14" id="KW-0067">ATP-binding</keyword>
<dbReference type="InterPro" id="IPR036565">
    <property type="entry name" value="Mur-like_cat_sf"/>
</dbReference>
<keyword evidence="4 14" id="KW-0963">Cytoplasm</keyword>
<evidence type="ECO:0000313" key="19">
    <source>
        <dbReference type="Proteomes" id="UP001168167"/>
    </source>
</evidence>
<evidence type="ECO:0000256" key="10">
    <source>
        <dbReference type="ARBA" id="ARBA00022984"/>
    </source>
</evidence>
<evidence type="ECO:0000256" key="11">
    <source>
        <dbReference type="ARBA" id="ARBA00023306"/>
    </source>
</evidence>
<reference evidence="18" key="1">
    <citation type="submission" date="2022-08" db="EMBL/GenBank/DDBJ databases">
        <authorList>
            <person name="Dzunkova M."/>
            <person name="La Clair J."/>
            <person name="Tyml T."/>
            <person name="Doud D."/>
            <person name="Schulz F."/>
            <person name="Piquer S."/>
            <person name="Porcel Sanchis D."/>
            <person name="Osborn A."/>
            <person name="Robinson D."/>
            <person name="Louie K.B."/>
            <person name="Bowen B.P."/>
            <person name="Bowers R."/>
            <person name="Lee J."/>
            <person name="Arnau Llombart V."/>
            <person name="Diaz Villanueva W."/>
            <person name="Gosliner T."/>
            <person name="Northen T."/>
            <person name="Cheng J.-F."/>
            <person name="Burkart M.D."/>
            <person name="Woyke T."/>
        </authorList>
    </citation>
    <scope>NUCLEOTIDE SEQUENCE</scope>
    <source>
        <strain evidence="18">Df01</strain>
    </source>
</reference>
<dbReference type="Pfam" id="PF01225">
    <property type="entry name" value="Mur_ligase"/>
    <property type="match status" value="1"/>
</dbReference>
<dbReference type="Pfam" id="PF02875">
    <property type="entry name" value="Mur_ligase_C"/>
    <property type="match status" value="1"/>
</dbReference>
<feature type="domain" description="Mur ligase central" evidence="17">
    <location>
        <begin position="110"/>
        <end position="289"/>
    </location>
</feature>
<keyword evidence="5 14" id="KW-0436">Ligase</keyword>
<feature type="domain" description="Mur ligase N-terminal catalytic" evidence="15">
    <location>
        <begin position="7"/>
        <end position="104"/>
    </location>
</feature>
<keyword evidence="10 14" id="KW-0573">Peptidoglycan synthesis</keyword>
<feature type="binding site" evidence="14">
    <location>
        <begin position="112"/>
        <end position="118"/>
    </location>
    <ligand>
        <name>ATP</name>
        <dbReference type="ChEBI" id="CHEBI:30616"/>
    </ligand>
</feature>
<dbReference type="EC" id="6.3.2.8" evidence="3 14"/>
<evidence type="ECO:0000313" key="18">
    <source>
        <dbReference type="EMBL" id="MDM5147270.1"/>
    </source>
</evidence>
<keyword evidence="7 14" id="KW-0547">Nucleotide-binding</keyword>
<gene>
    <name evidence="14 18" type="primary">murC</name>
    <name evidence="18" type="ORF">NQX30_02630</name>
</gene>
<accession>A0ABT7QLG9</accession>
<dbReference type="SUPFAM" id="SSF53244">
    <property type="entry name" value="MurD-like peptide ligases, peptide-binding domain"/>
    <property type="match status" value="1"/>
</dbReference>
<evidence type="ECO:0000256" key="6">
    <source>
        <dbReference type="ARBA" id="ARBA00022618"/>
    </source>
</evidence>